<feature type="coiled-coil region" evidence="1">
    <location>
        <begin position="108"/>
        <end position="163"/>
    </location>
</feature>
<dbReference type="Proteomes" id="UP000784294">
    <property type="component" value="Unassembled WGS sequence"/>
</dbReference>
<dbReference type="EMBL" id="CAAALY010245697">
    <property type="protein sequence ID" value="VEL33387.1"/>
    <property type="molecule type" value="Genomic_DNA"/>
</dbReference>
<organism evidence="2 3">
    <name type="scientific">Protopolystoma xenopodis</name>
    <dbReference type="NCBI Taxonomy" id="117903"/>
    <lineage>
        <taxon>Eukaryota</taxon>
        <taxon>Metazoa</taxon>
        <taxon>Spiralia</taxon>
        <taxon>Lophotrochozoa</taxon>
        <taxon>Platyhelminthes</taxon>
        <taxon>Monogenea</taxon>
        <taxon>Polyopisthocotylea</taxon>
        <taxon>Polystomatidea</taxon>
        <taxon>Polystomatidae</taxon>
        <taxon>Protopolystoma</taxon>
    </lineage>
</organism>
<name>A0A448XC30_9PLAT</name>
<evidence type="ECO:0000313" key="3">
    <source>
        <dbReference type="Proteomes" id="UP000784294"/>
    </source>
</evidence>
<keyword evidence="3" id="KW-1185">Reference proteome</keyword>
<protein>
    <submittedName>
        <fullName evidence="2">Uncharacterized protein</fullName>
    </submittedName>
</protein>
<evidence type="ECO:0000256" key="1">
    <source>
        <dbReference type="SAM" id="Coils"/>
    </source>
</evidence>
<dbReference type="AlphaFoldDB" id="A0A448XC30"/>
<accession>A0A448XC30</accession>
<reference evidence="2" key="1">
    <citation type="submission" date="2018-11" db="EMBL/GenBank/DDBJ databases">
        <authorList>
            <consortium name="Pathogen Informatics"/>
        </authorList>
    </citation>
    <scope>NUCLEOTIDE SEQUENCE</scope>
</reference>
<gene>
    <name evidence="2" type="ORF">PXEA_LOCUS26827</name>
</gene>
<evidence type="ECO:0000313" key="2">
    <source>
        <dbReference type="EMBL" id="VEL33387.1"/>
    </source>
</evidence>
<comment type="caution">
    <text evidence="2">The sequence shown here is derived from an EMBL/GenBank/DDBJ whole genome shotgun (WGS) entry which is preliminary data.</text>
</comment>
<sequence>MRHLSWRPRICQEDYFDKRKQVWIDVLLGRSWSVKPCNGLTRLGESVFGIAQDGCIAHFYCCLTSSFYLFSLYSSSSGSASSVPLRRLIQRADHECLVHELHTHMHQLRLAREEVELMRQQFGELQAALQDAQLIITEQQDQLNEYRRRVAQSQHDAEEYKVKQTAACGSHVAWPRAGRR</sequence>
<keyword evidence="1" id="KW-0175">Coiled coil</keyword>
<proteinExistence type="predicted"/>
<dbReference type="OrthoDB" id="6248576at2759"/>